<reference evidence="2 3" key="1">
    <citation type="journal article" date="2017" name="PLoS Biol.">
        <title>The sea cucumber genome provides insights into morphological evolution and visceral regeneration.</title>
        <authorList>
            <person name="Zhang X."/>
            <person name="Sun L."/>
            <person name="Yuan J."/>
            <person name="Sun Y."/>
            <person name="Gao Y."/>
            <person name="Zhang L."/>
            <person name="Li S."/>
            <person name="Dai H."/>
            <person name="Hamel J.F."/>
            <person name="Liu C."/>
            <person name="Yu Y."/>
            <person name="Liu S."/>
            <person name="Lin W."/>
            <person name="Guo K."/>
            <person name="Jin S."/>
            <person name="Xu P."/>
            <person name="Storey K.B."/>
            <person name="Huan P."/>
            <person name="Zhang T."/>
            <person name="Zhou Y."/>
            <person name="Zhang J."/>
            <person name="Lin C."/>
            <person name="Li X."/>
            <person name="Xing L."/>
            <person name="Huo D."/>
            <person name="Sun M."/>
            <person name="Wang L."/>
            <person name="Mercier A."/>
            <person name="Li F."/>
            <person name="Yang H."/>
            <person name="Xiang J."/>
        </authorList>
    </citation>
    <scope>NUCLEOTIDE SEQUENCE [LARGE SCALE GENOMIC DNA]</scope>
    <source>
        <strain evidence="2">Shaxun</strain>
        <tissue evidence="2">Muscle</tissue>
    </source>
</reference>
<dbReference type="Proteomes" id="UP000230750">
    <property type="component" value="Unassembled WGS sequence"/>
</dbReference>
<evidence type="ECO:0000313" key="2">
    <source>
        <dbReference type="EMBL" id="PIK57305.1"/>
    </source>
</evidence>
<protein>
    <submittedName>
        <fullName evidence="2">Uncharacterized protein</fullName>
    </submittedName>
</protein>
<keyword evidence="3" id="KW-1185">Reference proteome</keyword>
<feature type="region of interest" description="Disordered" evidence="1">
    <location>
        <begin position="21"/>
        <end position="180"/>
    </location>
</feature>
<feature type="compositionally biased region" description="Basic residues" evidence="1">
    <location>
        <begin position="89"/>
        <end position="102"/>
    </location>
</feature>
<feature type="compositionally biased region" description="Basic and acidic residues" evidence="1">
    <location>
        <begin position="68"/>
        <end position="88"/>
    </location>
</feature>
<evidence type="ECO:0000313" key="3">
    <source>
        <dbReference type="Proteomes" id="UP000230750"/>
    </source>
</evidence>
<dbReference type="OrthoDB" id="10549801at2759"/>
<name>A0A2G8LAR8_STIJA</name>
<comment type="caution">
    <text evidence="2">The sequence shown here is derived from an EMBL/GenBank/DDBJ whole genome shotgun (WGS) entry which is preliminary data.</text>
</comment>
<feature type="compositionally biased region" description="Polar residues" evidence="1">
    <location>
        <begin position="114"/>
        <end position="132"/>
    </location>
</feature>
<proteinExistence type="predicted"/>
<sequence>MGLVIGVSACVGCAYAVNKSRKKRKKAKLQQLSQDDDQNDQCSQSDDDEYAYDEGIDVTQAEVISETAHSDSVRKRTRGKSVESENSNHKAKSHKETTRRKKLQEETEAEVINDSKSGSLRSHRSNAGTPTSKSKKNYRHVKHNDSTSEDEGETKTRKTKIDGTAVGETEDSAYESEDTPITRNMRLSIRVGDSGNTIFKIYRKNEGKQNAQELTSTTNEINV</sequence>
<gene>
    <name evidence="2" type="ORF">BSL78_05756</name>
</gene>
<feature type="compositionally biased region" description="Acidic residues" evidence="1">
    <location>
        <begin position="168"/>
        <end position="178"/>
    </location>
</feature>
<accession>A0A2G8LAR8</accession>
<feature type="compositionally biased region" description="Acidic residues" evidence="1">
    <location>
        <begin position="34"/>
        <end position="56"/>
    </location>
</feature>
<dbReference type="AlphaFoldDB" id="A0A2G8LAR8"/>
<feature type="compositionally biased region" description="Basic residues" evidence="1">
    <location>
        <begin position="133"/>
        <end position="142"/>
    </location>
</feature>
<organism evidence="2 3">
    <name type="scientific">Stichopus japonicus</name>
    <name type="common">Sea cucumber</name>
    <dbReference type="NCBI Taxonomy" id="307972"/>
    <lineage>
        <taxon>Eukaryota</taxon>
        <taxon>Metazoa</taxon>
        <taxon>Echinodermata</taxon>
        <taxon>Eleutherozoa</taxon>
        <taxon>Echinozoa</taxon>
        <taxon>Holothuroidea</taxon>
        <taxon>Aspidochirotacea</taxon>
        <taxon>Aspidochirotida</taxon>
        <taxon>Stichopodidae</taxon>
        <taxon>Apostichopus</taxon>
    </lineage>
</organism>
<evidence type="ECO:0000256" key="1">
    <source>
        <dbReference type="SAM" id="MobiDB-lite"/>
    </source>
</evidence>
<dbReference type="EMBL" id="MRZV01000146">
    <property type="protein sequence ID" value="PIK57305.1"/>
    <property type="molecule type" value="Genomic_DNA"/>
</dbReference>